<reference evidence="1" key="2">
    <citation type="journal article" date="2015" name="Data Brief">
        <title>Shoot transcriptome of the giant reed, Arundo donax.</title>
        <authorList>
            <person name="Barrero R.A."/>
            <person name="Guerrero F.D."/>
            <person name="Moolhuijzen P."/>
            <person name="Goolsby J.A."/>
            <person name="Tidwell J."/>
            <person name="Bellgard S.E."/>
            <person name="Bellgard M.I."/>
        </authorList>
    </citation>
    <scope>NUCLEOTIDE SEQUENCE</scope>
    <source>
        <tissue evidence="1">Shoot tissue taken approximately 20 cm above the soil surface</tissue>
    </source>
</reference>
<protein>
    <submittedName>
        <fullName evidence="1">Uncharacterized protein</fullName>
    </submittedName>
</protein>
<proteinExistence type="predicted"/>
<sequence>MPMVAETNQPSPRDSDLPAPTPANCNAAACLHCLPPICCCSFCIGTDRCWLFVTPPAIHAFQQLMLRFSSEFCACWSRSCCLISTGCAAGTALLGSSSNPGGCR</sequence>
<dbReference type="EMBL" id="GBRH01191414">
    <property type="protein sequence ID" value="JAE06482.1"/>
    <property type="molecule type" value="Transcribed_RNA"/>
</dbReference>
<accession>A0A0A9F2C6</accession>
<name>A0A0A9F2C6_ARUDO</name>
<reference evidence="1" key="1">
    <citation type="submission" date="2014-09" db="EMBL/GenBank/DDBJ databases">
        <authorList>
            <person name="Magalhaes I.L.F."/>
            <person name="Oliveira U."/>
            <person name="Santos F.R."/>
            <person name="Vidigal T.H.D.A."/>
            <person name="Brescovit A.D."/>
            <person name="Santos A.J."/>
        </authorList>
    </citation>
    <scope>NUCLEOTIDE SEQUENCE</scope>
    <source>
        <tissue evidence="1">Shoot tissue taken approximately 20 cm above the soil surface</tissue>
    </source>
</reference>
<dbReference type="AlphaFoldDB" id="A0A0A9F2C6"/>
<organism evidence="1">
    <name type="scientific">Arundo donax</name>
    <name type="common">Giant reed</name>
    <name type="synonym">Donax arundinaceus</name>
    <dbReference type="NCBI Taxonomy" id="35708"/>
    <lineage>
        <taxon>Eukaryota</taxon>
        <taxon>Viridiplantae</taxon>
        <taxon>Streptophyta</taxon>
        <taxon>Embryophyta</taxon>
        <taxon>Tracheophyta</taxon>
        <taxon>Spermatophyta</taxon>
        <taxon>Magnoliopsida</taxon>
        <taxon>Liliopsida</taxon>
        <taxon>Poales</taxon>
        <taxon>Poaceae</taxon>
        <taxon>PACMAD clade</taxon>
        <taxon>Arundinoideae</taxon>
        <taxon>Arundineae</taxon>
        <taxon>Arundo</taxon>
    </lineage>
</organism>
<evidence type="ECO:0000313" key="1">
    <source>
        <dbReference type="EMBL" id="JAE06482.1"/>
    </source>
</evidence>